<keyword evidence="1" id="KW-0472">Membrane</keyword>
<comment type="caution">
    <text evidence="3">The sequence shown here is derived from an EMBL/GenBank/DDBJ whole genome shotgun (WGS) entry which is preliminary data.</text>
</comment>
<gene>
    <name evidence="3" type="ORF">EB796_013074</name>
</gene>
<dbReference type="SUPFAM" id="SSF49854">
    <property type="entry name" value="Spermadhesin, CUB domain"/>
    <property type="match status" value="1"/>
</dbReference>
<keyword evidence="2" id="KW-0732">Signal</keyword>
<dbReference type="EMBL" id="VXIV02001931">
    <property type="protein sequence ID" value="KAF6028620.1"/>
    <property type="molecule type" value="Genomic_DNA"/>
</dbReference>
<name>A0A7J7JQJ5_BUGNE</name>
<protein>
    <recommendedName>
        <fullName evidence="5">CUB domain-containing protein</fullName>
    </recommendedName>
</protein>
<reference evidence="3" key="1">
    <citation type="submission" date="2020-06" db="EMBL/GenBank/DDBJ databases">
        <title>Draft genome of Bugula neritina, a colonial animal packing powerful symbionts and potential medicines.</title>
        <authorList>
            <person name="Rayko M."/>
        </authorList>
    </citation>
    <scope>NUCLEOTIDE SEQUENCE [LARGE SCALE GENOMIC DNA]</scope>
    <source>
        <strain evidence="3">Kwan_BN1</strain>
    </source>
</reference>
<keyword evidence="1" id="KW-0812">Transmembrane</keyword>
<keyword evidence="1" id="KW-1133">Transmembrane helix</keyword>
<dbReference type="Proteomes" id="UP000593567">
    <property type="component" value="Unassembled WGS sequence"/>
</dbReference>
<feature type="transmembrane region" description="Helical" evidence="1">
    <location>
        <begin position="390"/>
        <end position="413"/>
    </location>
</feature>
<feature type="chain" id="PRO_5029806287" description="CUB domain-containing protein" evidence="2">
    <location>
        <begin position="28"/>
        <end position="418"/>
    </location>
</feature>
<dbReference type="Gene3D" id="2.60.120.290">
    <property type="entry name" value="Spermadhesin, CUB domain"/>
    <property type="match status" value="1"/>
</dbReference>
<evidence type="ECO:0000256" key="1">
    <source>
        <dbReference type="SAM" id="Phobius"/>
    </source>
</evidence>
<keyword evidence="4" id="KW-1185">Reference proteome</keyword>
<evidence type="ECO:0000313" key="3">
    <source>
        <dbReference type="EMBL" id="KAF6028620.1"/>
    </source>
</evidence>
<proteinExistence type="predicted"/>
<accession>A0A7J7JQJ5</accession>
<dbReference type="InterPro" id="IPR035914">
    <property type="entry name" value="Sperma_CUB_dom_sf"/>
</dbReference>
<evidence type="ECO:0000313" key="4">
    <source>
        <dbReference type="Proteomes" id="UP000593567"/>
    </source>
</evidence>
<sequence length="418" mass="46193">MKTFLLTITTFTVSVMLAVTGADLVLCKDSDATYHIEENVLSPKTTDIPASQGSTPCNLRIDGIPSGSWVGVFNMGQFRNMYASPSKSCNDQEVFLQISYSGNRLCLYKDEQEVVFTGYSASLSALEFQLTSSLMWSTGYRPQKVDFRLTYRVARAVHTGINKVVEEEGRQEDCIVSHSTYPAPYAADIDSTLVLTGLKLATTVYITFQKINLSSDCSDYVEINGLKVADGQSAVGRKICDNLLLDETVQFHTLSSHISFHFQTKHAAGGQGFRLKYKVNEAAGCPEINVPYSRVTHDESDTDVTFVITCDEGYYFENTSNTLQQVHCESGQWHLIINCTEKCHMSSDALCVEKCQQDNQIGQLQCVCQEEDKLSSDGVSCKHLLTGGEIAGISVAVGLIFIIAILFIVLIILRQKHL</sequence>
<evidence type="ECO:0008006" key="5">
    <source>
        <dbReference type="Google" id="ProtNLM"/>
    </source>
</evidence>
<feature type="signal peptide" evidence="2">
    <location>
        <begin position="1"/>
        <end position="27"/>
    </location>
</feature>
<dbReference type="AlphaFoldDB" id="A0A7J7JQJ5"/>
<evidence type="ECO:0000256" key="2">
    <source>
        <dbReference type="SAM" id="SignalP"/>
    </source>
</evidence>
<organism evidence="3 4">
    <name type="scientific">Bugula neritina</name>
    <name type="common">Brown bryozoan</name>
    <name type="synonym">Sertularia neritina</name>
    <dbReference type="NCBI Taxonomy" id="10212"/>
    <lineage>
        <taxon>Eukaryota</taxon>
        <taxon>Metazoa</taxon>
        <taxon>Spiralia</taxon>
        <taxon>Lophotrochozoa</taxon>
        <taxon>Bryozoa</taxon>
        <taxon>Gymnolaemata</taxon>
        <taxon>Cheilostomatida</taxon>
        <taxon>Flustrina</taxon>
        <taxon>Buguloidea</taxon>
        <taxon>Bugulidae</taxon>
        <taxon>Bugula</taxon>
    </lineage>
</organism>